<dbReference type="EMBL" id="QEFC01000772">
    <property type="protein sequence ID" value="KAE9462382.1"/>
    <property type="molecule type" value="Genomic_DNA"/>
</dbReference>
<accession>A0A6A4LYZ8</accession>
<dbReference type="InterPro" id="IPR051848">
    <property type="entry name" value="PGIP"/>
</dbReference>
<dbReference type="Pfam" id="PF23598">
    <property type="entry name" value="LRR_14"/>
    <property type="match status" value="1"/>
</dbReference>
<feature type="domain" description="Disease resistance R13L4/SHOC-2-like LRR" evidence="8">
    <location>
        <begin position="2"/>
        <end position="152"/>
    </location>
</feature>
<keyword evidence="4" id="KW-0732">Signal</keyword>
<proteinExistence type="predicted"/>
<evidence type="ECO:0000256" key="6">
    <source>
        <dbReference type="ARBA" id="ARBA00023136"/>
    </source>
</evidence>
<keyword evidence="3" id="KW-0433">Leucine-rich repeat</keyword>
<dbReference type="Gene3D" id="3.80.10.10">
    <property type="entry name" value="Ribonuclease Inhibitor"/>
    <property type="match status" value="1"/>
</dbReference>
<keyword evidence="7" id="KW-0325">Glycoprotein</keyword>
<dbReference type="FunFam" id="3.80.10.10:FF:000041">
    <property type="entry name" value="LRR receptor-like serine/threonine-protein kinase ERECTA"/>
    <property type="match status" value="1"/>
</dbReference>
<keyword evidence="6" id="KW-0472">Membrane</keyword>
<evidence type="ECO:0000259" key="8">
    <source>
        <dbReference type="Pfam" id="PF23598"/>
    </source>
</evidence>
<evidence type="ECO:0000313" key="9">
    <source>
        <dbReference type="EMBL" id="KAE9462382.1"/>
    </source>
</evidence>
<dbReference type="InterPro" id="IPR055414">
    <property type="entry name" value="LRR_R13L4/SHOC2-like"/>
</dbReference>
<dbReference type="OrthoDB" id="676979at2759"/>
<evidence type="ECO:0000256" key="1">
    <source>
        <dbReference type="ARBA" id="ARBA00004196"/>
    </source>
</evidence>
<dbReference type="AlphaFoldDB" id="A0A6A4LYZ8"/>
<protein>
    <recommendedName>
        <fullName evidence="8">Disease resistance R13L4/SHOC-2-like LRR domain-containing protein</fullName>
    </recommendedName>
</protein>
<dbReference type="SUPFAM" id="SSF52058">
    <property type="entry name" value="L domain-like"/>
    <property type="match status" value="1"/>
</dbReference>
<dbReference type="PANTHER" id="PTHR48059:SF30">
    <property type="entry name" value="OS06G0587000 PROTEIN"/>
    <property type="match status" value="1"/>
</dbReference>
<keyword evidence="5" id="KW-0677">Repeat</keyword>
<comment type="subcellular location">
    <subcellularLocation>
        <location evidence="1">Cell envelope</location>
    </subcellularLocation>
    <subcellularLocation>
        <location evidence="2">Membrane</location>
    </subcellularLocation>
</comment>
<evidence type="ECO:0000256" key="5">
    <source>
        <dbReference type="ARBA" id="ARBA00022737"/>
    </source>
</evidence>
<evidence type="ECO:0000256" key="7">
    <source>
        <dbReference type="ARBA" id="ARBA00023180"/>
    </source>
</evidence>
<evidence type="ECO:0000256" key="2">
    <source>
        <dbReference type="ARBA" id="ARBA00004370"/>
    </source>
</evidence>
<sequence>MNLTQLENLKLTQVNISSGLPDSLLNLSSLATIDLSETRLNGKLPDSIGYLGFLNYLDLSSNELFGPLPESLGNLTRITQLRLSGNGLNGQVPSTLSNLEQLTEFRVGYNNLDGTIPEFFSKLIKLEYLSLRSNNFSGPFPRWVANLTQLREPVSVEVKEDIEDGDKIELPPTVVPFSRLFACASRLDWALMVVRSLSATAHGTALLVYLHYFAKIIHFLVHDNPDTRDVLLNDFYDVMFFKPCAFRFLNLEIIGFVMH</sequence>
<evidence type="ECO:0000256" key="3">
    <source>
        <dbReference type="ARBA" id="ARBA00022614"/>
    </source>
</evidence>
<gene>
    <name evidence="9" type="ORF">C3L33_05710</name>
</gene>
<name>A0A6A4LYZ8_9ERIC</name>
<evidence type="ECO:0000256" key="4">
    <source>
        <dbReference type="ARBA" id="ARBA00022729"/>
    </source>
</evidence>
<feature type="non-terminal residue" evidence="9">
    <location>
        <position position="1"/>
    </location>
</feature>
<organism evidence="9">
    <name type="scientific">Rhododendron williamsianum</name>
    <dbReference type="NCBI Taxonomy" id="262921"/>
    <lineage>
        <taxon>Eukaryota</taxon>
        <taxon>Viridiplantae</taxon>
        <taxon>Streptophyta</taxon>
        <taxon>Embryophyta</taxon>
        <taxon>Tracheophyta</taxon>
        <taxon>Spermatophyta</taxon>
        <taxon>Magnoliopsida</taxon>
        <taxon>eudicotyledons</taxon>
        <taxon>Gunneridae</taxon>
        <taxon>Pentapetalae</taxon>
        <taxon>asterids</taxon>
        <taxon>Ericales</taxon>
        <taxon>Ericaceae</taxon>
        <taxon>Ericoideae</taxon>
        <taxon>Rhodoreae</taxon>
        <taxon>Rhododendron</taxon>
    </lineage>
</organism>
<dbReference type="PANTHER" id="PTHR48059">
    <property type="entry name" value="POLYGALACTURONASE INHIBITOR 1"/>
    <property type="match status" value="1"/>
</dbReference>
<reference evidence="9" key="1">
    <citation type="journal article" date="2019" name="Genome Biol. Evol.">
        <title>The Rhododendron genome and chromosomal organization provide insight into shared whole-genome duplications across the heath family (Ericaceae).</title>
        <authorList>
            <person name="Soza V.L."/>
            <person name="Lindsley D."/>
            <person name="Waalkes A."/>
            <person name="Ramage E."/>
            <person name="Patwardhan R.P."/>
            <person name="Burton J.N."/>
            <person name="Adey A."/>
            <person name="Kumar A."/>
            <person name="Qiu R."/>
            <person name="Shendure J."/>
            <person name="Hall B."/>
        </authorList>
    </citation>
    <scope>NUCLEOTIDE SEQUENCE</scope>
    <source>
        <strain evidence="9">RSF 1966-606</strain>
    </source>
</reference>
<dbReference type="InterPro" id="IPR032675">
    <property type="entry name" value="LRR_dom_sf"/>
</dbReference>
<dbReference type="GO" id="GO:0016020">
    <property type="term" value="C:membrane"/>
    <property type="evidence" value="ECO:0007669"/>
    <property type="project" value="UniProtKB-SubCell"/>
</dbReference>
<comment type="caution">
    <text evidence="9">The sequence shown here is derived from an EMBL/GenBank/DDBJ whole genome shotgun (WGS) entry which is preliminary data.</text>
</comment>